<feature type="compositionally biased region" description="Basic and acidic residues" evidence="1">
    <location>
        <begin position="156"/>
        <end position="174"/>
    </location>
</feature>
<name>A0A8H3AK66_9AGAM</name>
<feature type="compositionally biased region" description="Basic and acidic residues" evidence="1">
    <location>
        <begin position="186"/>
        <end position="195"/>
    </location>
</feature>
<sequence>MAYASPPRSTGAASPHSSTKSVLDSTFQALSQAPPPTIREILGAYSTKGEGDREMLVALLNAKSAEDQRIAAVAALQQTVLQMQHSLAIAQAQAAAPQQLPSPRSGPSPLMAPAPAPRKRVSRAPAPAAPRPSRSPSPRYEHYPGAHRTHPYAHARPHDHPYVERHREGTEWSHRRNWASMSSERSTSEEGSGRE</sequence>
<feature type="region of interest" description="Disordered" evidence="1">
    <location>
        <begin position="90"/>
        <end position="195"/>
    </location>
</feature>
<dbReference type="AlphaFoldDB" id="A0A8H3AK66"/>
<evidence type="ECO:0000313" key="3">
    <source>
        <dbReference type="Proteomes" id="UP000663841"/>
    </source>
</evidence>
<gene>
    <name evidence="2" type="ORF">RDB_LOCUS54499</name>
</gene>
<protein>
    <submittedName>
        <fullName evidence="2">Uncharacterized protein</fullName>
    </submittedName>
</protein>
<dbReference type="EMBL" id="CAJMWW010000079">
    <property type="protein sequence ID" value="CAE6425510.1"/>
    <property type="molecule type" value="Genomic_DNA"/>
</dbReference>
<feature type="compositionally biased region" description="Basic residues" evidence="1">
    <location>
        <begin position="145"/>
        <end position="155"/>
    </location>
</feature>
<accession>A0A8H3AK66</accession>
<dbReference type="Proteomes" id="UP000663841">
    <property type="component" value="Unassembled WGS sequence"/>
</dbReference>
<feature type="region of interest" description="Disordered" evidence="1">
    <location>
        <begin position="1"/>
        <end position="34"/>
    </location>
</feature>
<feature type="compositionally biased region" description="Pro residues" evidence="1">
    <location>
        <begin position="104"/>
        <end position="116"/>
    </location>
</feature>
<comment type="caution">
    <text evidence="2">The sequence shown here is derived from an EMBL/GenBank/DDBJ whole genome shotgun (WGS) entry which is preliminary data.</text>
</comment>
<feature type="compositionally biased region" description="Polar residues" evidence="1">
    <location>
        <begin position="7"/>
        <end position="31"/>
    </location>
</feature>
<organism evidence="2 3">
    <name type="scientific">Rhizoctonia solani</name>
    <dbReference type="NCBI Taxonomy" id="456999"/>
    <lineage>
        <taxon>Eukaryota</taxon>
        <taxon>Fungi</taxon>
        <taxon>Dikarya</taxon>
        <taxon>Basidiomycota</taxon>
        <taxon>Agaricomycotina</taxon>
        <taxon>Agaricomycetes</taxon>
        <taxon>Cantharellales</taxon>
        <taxon>Ceratobasidiaceae</taxon>
        <taxon>Rhizoctonia</taxon>
    </lineage>
</organism>
<proteinExistence type="predicted"/>
<reference evidence="2" key="1">
    <citation type="submission" date="2021-01" db="EMBL/GenBank/DDBJ databases">
        <authorList>
            <person name="Kaushik A."/>
        </authorList>
    </citation>
    <scope>NUCLEOTIDE SEQUENCE</scope>
    <source>
        <strain evidence="2">AG3-T5</strain>
    </source>
</reference>
<feature type="compositionally biased region" description="Low complexity" evidence="1">
    <location>
        <begin position="90"/>
        <end position="99"/>
    </location>
</feature>
<evidence type="ECO:0000313" key="2">
    <source>
        <dbReference type="EMBL" id="CAE6425510.1"/>
    </source>
</evidence>
<evidence type="ECO:0000256" key="1">
    <source>
        <dbReference type="SAM" id="MobiDB-lite"/>
    </source>
</evidence>